<comment type="caution">
    <text evidence="1">The sequence shown here is derived from an EMBL/GenBank/DDBJ whole genome shotgun (WGS) entry which is preliminary data.</text>
</comment>
<evidence type="ECO:0000313" key="1">
    <source>
        <dbReference type="EMBL" id="MBC2288801.1"/>
    </source>
</evidence>
<gene>
    <name evidence="1" type="ORF">HCB47_14375</name>
</gene>
<reference evidence="1 2" key="1">
    <citation type="submission" date="2020-03" db="EMBL/GenBank/DDBJ databases">
        <title>Soil Listeria distribution.</title>
        <authorList>
            <person name="Liao J."/>
            <person name="Wiedmann M."/>
        </authorList>
    </citation>
    <scope>NUCLEOTIDE SEQUENCE [LARGE SCALE GENOMIC DNA]</scope>
    <source>
        <strain evidence="1 2">FSL L7-0072</strain>
    </source>
</reference>
<evidence type="ECO:0000313" key="2">
    <source>
        <dbReference type="Proteomes" id="UP000558070"/>
    </source>
</evidence>
<name>A0A7X1DFW8_9LIST</name>
<proteinExistence type="predicted"/>
<dbReference type="Proteomes" id="UP000558070">
    <property type="component" value="Unassembled WGS sequence"/>
</dbReference>
<organism evidence="1 2">
    <name type="scientific">Listeria farberi</name>
    <dbReference type="NCBI Taxonomy" id="2713500"/>
    <lineage>
        <taxon>Bacteria</taxon>
        <taxon>Bacillati</taxon>
        <taxon>Bacillota</taxon>
        <taxon>Bacilli</taxon>
        <taxon>Bacillales</taxon>
        <taxon>Listeriaceae</taxon>
        <taxon>Listeria</taxon>
    </lineage>
</organism>
<dbReference type="EMBL" id="JAARZO010000007">
    <property type="protein sequence ID" value="MBC2288801.1"/>
    <property type="molecule type" value="Genomic_DNA"/>
</dbReference>
<accession>A0A7X1DFW8</accession>
<sequence length="112" mass="13416">MTNTSMFFNEISGKVAHEIIMLNKGENLLVKEDYFVMANKKVKRLFHQESGVTVPEYRFMQDFKSFFIVGKEKNTQIYRFNKEMLFTYLEKNQLLNLYLSDEVTYFNQLLSQ</sequence>
<dbReference type="AlphaFoldDB" id="A0A7X1DFW8"/>
<protein>
    <submittedName>
        <fullName evidence="1">Uncharacterized protein</fullName>
    </submittedName>
</protein>